<keyword evidence="2" id="KW-0758">Storage protein</keyword>
<evidence type="ECO:0000256" key="4">
    <source>
        <dbReference type="SAM" id="Phobius"/>
    </source>
</evidence>
<dbReference type="Proteomes" id="UP001652660">
    <property type="component" value="Chromosome 5e"/>
</dbReference>
<keyword evidence="4" id="KW-0812">Transmembrane</keyword>
<dbReference type="Gene3D" id="1.10.110.10">
    <property type="entry name" value="Plant lipid-transfer and hydrophobic proteins"/>
    <property type="match status" value="1"/>
</dbReference>
<dbReference type="SUPFAM" id="SSF47699">
    <property type="entry name" value="Bifunctional inhibitor/lipid-transfer protein/seed storage 2S albumin"/>
    <property type="match status" value="1"/>
</dbReference>
<evidence type="ECO:0000313" key="6">
    <source>
        <dbReference type="Proteomes" id="UP001652660"/>
    </source>
</evidence>
<proteinExistence type="inferred from homology"/>
<reference evidence="7" key="2">
    <citation type="submission" date="2025-08" db="UniProtKB">
        <authorList>
            <consortium name="RefSeq"/>
        </authorList>
    </citation>
    <scope>IDENTIFICATION</scope>
    <source>
        <tissue evidence="7">Leaves</tissue>
    </source>
</reference>
<dbReference type="InterPro" id="IPR036312">
    <property type="entry name" value="Bifun_inhib/LTP/seed_sf"/>
</dbReference>
<dbReference type="InterPro" id="IPR016140">
    <property type="entry name" value="Bifunc_inhib/LTP/seed_store"/>
</dbReference>
<dbReference type="PANTHER" id="PTHR35496">
    <property type="entry name" value="2S SEED STORAGE PROTEIN 1-RELATED"/>
    <property type="match status" value="1"/>
</dbReference>
<name>A0A6P6XN60_COFAR</name>
<keyword evidence="3" id="KW-0708">Seed storage protein</keyword>
<evidence type="ECO:0000256" key="1">
    <source>
        <dbReference type="ARBA" id="ARBA00008262"/>
    </source>
</evidence>
<gene>
    <name evidence="7" type="primary">LOC113743668</name>
</gene>
<dbReference type="InterPro" id="IPR000617">
    <property type="entry name" value="Napin/2SS/CON"/>
</dbReference>
<evidence type="ECO:0000256" key="2">
    <source>
        <dbReference type="ARBA" id="ARBA00022761"/>
    </source>
</evidence>
<dbReference type="PRINTS" id="PR00208">
    <property type="entry name" value="GLIADGLUTEN"/>
</dbReference>
<dbReference type="InterPro" id="IPR001954">
    <property type="entry name" value="Glia_glutenin"/>
</dbReference>
<dbReference type="GO" id="GO:0045735">
    <property type="term" value="F:nutrient reservoir activity"/>
    <property type="evidence" value="ECO:0007669"/>
    <property type="project" value="UniProtKB-KW"/>
</dbReference>
<feature type="domain" description="Bifunctional inhibitor/plant lipid transfer protein/seed storage helical" evidence="5">
    <location>
        <begin position="146"/>
        <end position="236"/>
    </location>
</feature>
<dbReference type="GeneID" id="113743668"/>
<comment type="similarity">
    <text evidence="1">Belongs to the 2S seed storage albumins family.</text>
</comment>
<keyword evidence="4" id="KW-1133">Transmembrane helix</keyword>
<evidence type="ECO:0000259" key="5">
    <source>
        <dbReference type="SMART" id="SM00499"/>
    </source>
</evidence>
<reference evidence="6" key="1">
    <citation type="journal article" date="2025" name="Foods">
        <title>Unveiling the Microbial Signatures of Arabica Coffee Cherries: Insights into Ripeness Specific Diversity, Functional Traits, and Implications for Quality and Safety.</title>
        <authorList>
            <consortium name="RefSeq"/>
            <person name="Tenea G.N."/>
            <person name="Cifuentes V."/>
            <person name="Reyes P."/>
            <person name="Cevallos-Vallejos M."/>
        </authorList>
    </citation>
    <scope>NUCLEOTIDE SEQUENCE [LARGE SCALE GENOMIC DNA]</scope>
</reference>
<dbReference type="PANTHER" id="PTHR35496:SF4">
    <property type="entry name" value="2S SULFUR-RICH SEED STORAGE PROTEIN 2-LIKE"/>
    <property type="match status" value="1"/>
</dbReference>
<evidence type="ECO:0000313" key="7">
    <source>
        <dbReference type="RefSeq" id="XP_027127517.2"/>
    </source>
</evidence>
<feature type="transmembrane region" description="Helical" evidence="4">
    <location>
        <begin position="85"/>
        <end position="105"/>
    </location>
</feature>
<dbReference type="SMR" id="A0A6P6XN60"/>
<keyword evidence="6" id="KW-1185">Reference proteome</keyword>
<dbReference type="RefSeq" id="XP_027127517.2">
    <property type="nucleotide sequence ID" value="XM_027271716.2"/>
</dbReference>
<keyword evidence="4" id="KW-0472">Membrane</keyword>
<dbReference type="Pfam" id="PF00234">
    <property type="entry name" value="Tryp_alpha_amyl"/>
    <property type="match status" value="1"/>
</dbReference>
<protein>
    <submittedName>
        <fullName evidence="7">2S seed storage albumin protein</fullName>
    </submittedName>
</protein>
<dbReference type="SMART" id="SM00499">
    <property type="entry name" value="AAI"/>
    <property type="match status" value="1"/>
</dbReference>
<organism evidence="6 7">
    <name type="scientific">Coffea arabica</name>
    <name type="common">Arabian coffee</name>
    <dbReference type="NCBI Taxonomy" id="13443"/>
    <lineage>
        <taxon>Eukaryota</taxon>
        <taxon>Viridiplantae</taxon>
        <taxon>Streptophyta</taxon>
        <taxon>Embryophyta</taxon>
        <taxon>Tracheophyta</taxon>
        <taxon>Spermatophyta</taxon>
        <taxon>Magnoliopsida</taxon>
        <taxon>eudicotyledons</taxon>
        <taxon>Gunneridae</taxon>
        <taxon>Pentapetalae</taxon>
        <taxon>asterids</taxon>
        <taxon>lamiids</taxon>
        <taxon>Gentianales</taxon>
        <taxon>Rubiaceae</taxon>
        <taxon>Ixoroideae</taxon>
        <taxon>Gardenieae complex</taxon>
        <taxon>Bertiereae - Coffeeae clade</taxon>
        <taxon>Coffeeae</taxon>
        <taxon>Coffea</taxon>
    </lineage>
</organism>
<evidence type="ECO:0000256" key="3">
    <source>
        <dbReference type="ARBA" id="ARBA00023129"/>
    </source>
</evidence>
<accession>A0A6P6XN60</accession>
<sequence length="247" mass="27603">MENAGISNVQKKDGREHLHVDLLRGSLNALIKATSPLLPPTAIFTPCSSSLHVLAMQGPSSAINTLRPLLAVPSQKERSEMTARMTVIAAMLATALLAVAGVSGFRATITAIIDEELDQDAGEEQQQTQQKCRQQIQQRPQQLQQCQQFLQQQSQESPYEPVLLNQEGKQQQPLWQCCQQLRNVDEQCRCEAVKQVVQQLQQGEGPYGQQGPQQQQQILQKARQLPGICNLQPKECQIQPPQPYPYY</sequence>
<dbReference type="AlphaFoldDB" id="A0A6P6XN60"/>